<dbReference type="Gene3D" id="3.90.550.10">
    <property type="entry name" value="Spore Coat Polysaccharide Biosynthesis Protein SpsA, Chain A"/>
    <property type="match status" value="1"/>
</dbReference>
<keyword evidence="3" id="KW-1185">Reference proteome</keyword>
<dbReference type="PANTHER" id="PTHR43179">
    <property type="entry name" value="RHAMNOSYLTRANSFERASE WBBL"/>
    <property type="match status" value="1"/>
</dbReference>
<gene>
    <name evidence="2" type="ORF">GOB84_11130</name>
</gene>
<sequence>MSSESVRGPSWAQFDAEWYRSRYSGQSEEFAGADTDALETHYMTEGKALGFSPNRFFDEKWYLTANPDVASAVRHGGFASGFDHYRLNGHSDRSPHWLFSEAYYLSRYPDLTRSTLDRLGLINGYDHYLTYGDREFRSGHLFFDPRLFYSNALLTPSDTGDTDAARPATAIPELGPFATFLGQPAFGSTVRVTWYFDPQWYQSTYPEVIMAVQDGDFENALHHFLTSITPQAFCALEWFSEDYYLELYPDIGNAISGGHVRSAYDHFVRYGALERRKPHPDIDLLEYFFTGTVRADIENGLVRDAFVHWLSRRHIRARDADASRPELKKYEGLAARKAESLIPLLVRHPLSFTSKEAPSLSVVLYVHNRLPLTLSTLAALRTTVRGSIEVIVVDAGSRDDTRYLEQFAGGVHIVRLAQTTTRPEALKAALPYITTDTVLWLGQGVRLEHGAITAALSQLSAQASRRSGKPRAGIVTGRILRADDRIQEAGTIIWRDGSLGHYMEGAALEVPEASFRRLTACGTVPCLLISRALIETLDGFSPEFASEAGALADFSLRAAEKGFATLYEPAMIATLDVRDADAPSYDTADMRTLRRRHAAALLDAEPPSPTLLMRARTAGKKTRRILFIEDRIPTRRLGSGFVRSNDIVRTMAALGHEVTVAPIYSSTAPLPAIYADFPPEVELLHDRNYEVELDRLLQERSGAYDCVWIGRTHNLGRLLPILMGHASCLPTGGIVLDTEAVTAPRTALRAELLHLPQTGTVSEALEEELSCAWLCETIVAVNAVDAAVLRDAGYDNVAELGHLCPVRPTPATWSDRRDLLFLGAIHEPDSPNHDSLIWFIREVLPLLKDRLPDDVRFTVAGFLGPAVDLSALGRDPRVELIGPVADTSELYKTHRVFVAPTRFAGGIPFKVHEAASYGLPVVASDLLCRQLGWRDGLEIVSGGTNDPQRFAARLADLYSDEELWTAVRAGSLQVLADENSEKSYMARLSQILQNVFANSDRSSR</sequence>
<organism evidence="2 3">
    <name type="scientific">Acetobacter fallax</name>
    <dbReference type="NCBI Taxonomy" id="1737473"/>
    <lineage>
        <taxon>Bacteria</taxon>
        <taxon>Pseudomonadati</taxon>
        <taxon>Pseudomonadota</taxon>
        <taxon>Alphaproteobacteria</taxon>
        <taxon>Acetobacterales</taxon>
        <taxon>Acetobacteraceae</taxon>
        <taxon>Acetobacter</taxon>
    </lineage>
</organism>
<comment type="caution">
    <text evidence="2">The sequence shown here is derived from an EMBL/GenBank/DDBJ whole genome shotgun (WGS) entry which is preliminary data.</text>
</comment>
<dbReference type="CDD" id="cd03801">
    <property type="entry name" value="GT4_PimA-like"/>
    <property type="match status" value="1"/>
</dbReference>
<dbReference type="Gene3D" id="3.40.50.2000">
    <property type="entry name" value="Glycogen Phosphorylase B"/>
    <property type="match status" value="2"/>
</dbReference>
<dbReference type="InterPro" id="IPR001173">
    <property type="entry name" value="Glyco_trans_2-like"/>
</dbReference>
<dbReference type="InterPro" id="IPR029044">
    <property type="entry name" value="Nucleotide-diphossugar_trans"/>
</dbReference>
<dbReference type="Pfam" id="PF13692">
    <property type="entry name" value="Glyco_trans_1_4"/>
    <property type="match status" value="1"/>
</dbReference>
<reference evidence="2 3" key="1">
    <citation type="journal article" date="2020" name="Int. J. Syst. Evol. Microbiol.">
        <title>Novel acetic acid bacteria from cider fermentations: Acetobacter conturbans sp. nov. and Acetobacter fallax sp. nov.</title>
        <authorList>
            <person name="Sombolestani A.S."/>
            <person name="Cleenwerck I."/>
            <person name="Cnockaert M."/>
            <person name="Borremans W."/>
            <person name="Wieme A.D."/>
            <person name="De Vuyst L."/>
            <person name="Vandamme P."/>
        </authorList>
    </citation>
    <scope>NUCLEOTIDE SEQUENCE [LARGE SCALE GENOMIC DNA]</scope>
    <source>
        <strain evidence="2 3">LMG 1637</strain>
    </source>
</reference>
<accession>A0ABX0KBH4</accession>
<feature type="domain" description="Glycosyltransferase 2-like" evidence="1">
    <location>
        <begin position="361"/>
        <end position="441"/>
    </location>
</feature>
<dbReference type="Pfam" id="PF00535">
    <property type="entry name" value="Glycos_transf_2"/>
    <property type="match status" value="1"/>
</dbReference>
<protein>
    <submittedName>
        <fullName evidence="2">Glycosyltransferase</fullName>
    </submittedName>
</protein>
<evidence type="ECO:0000313" key="2">
    <source>
        <dbReference type="EMBL" id="NHO33102.1"/>
    </source>
</evidence>
<dbReference type="PANTHER" id="PTHR43179:SF7">
    <property type="entry name" value="RHAMNOSYLTRANSFERASE WBBL"/>
    <property type="match status" value="1"/>
</dbReference>
<dbReference type="SUPFAM" id="SSF53448">
    <property type="entry name" value="Nucleotide-diphospho-sugar transferases"/>
    <property type="match status" value="1"/>
</dbReference>
<dbReference type="SUPFAM" id="SSF53756">
    <property type="entry name" value="UDP-Glycosyltransferase/glycogen phosphorylase"/>
    <property type="match status" value="1"/>
</dbReference>
<dbReference type="EMBL" id="WOSW01000021">
    <property type="protein sequence ID" value="NHO33102.1"/>
    <property type="molecule type" value="Genomic_DNA"/>
</dbReference>
<evidence type="ECO:0000259" key="1">
    <source>
        <dbReference type="Pfam" id="PF00535"/>
    </source>
</evidence>
<dbReference type="Proteomes" id="UP000615326">
    <property type="component" value="Unassembled WGS sequence"/>
</dbReference>
<name>A0ABX0KBH4_9PROT</name>
<proteinExistence type="predicted"/>
<evidence type="ECO:0000313" key="3">
    <source>
        <dbReference type="Proteomes" id="UP000615326"/>
    </source>
</evidence>